<reference evidence="8 9" key="1">
    <citation type="submission" date="2017-03" db="EMBL/GenBank/DDBJ databases">
        <title>Genomes of endolithic fungi from Antarctica.</title>
        <authorList>
            <person name="Coleine C."/>
            <person name="Masonjones S."/>
            <person name="Stajich J.E."/>
        </authorList>
    </citation>
    <scope>NUCLEOTIDE SEQUENCE [LARGE SCALE GENOMIC DNA]</scope>
    <source>
        <strain evidence="8 9">CCFEE 6314</strain>
    </source>
</reference>
<accession>A0A438MXT1</accession>
<keyword evidence="4 6" id="KW-0472">Membrane</keyword>
<evidence type="ECO:0000256" key="4">
    <source>
        <dbReference type="ARBA" id="ARBA00023136"/>
    </source>
</evidence>
<dbReference type="Proteomes" id="UP000288859">
    <property type="component" value="Unassembled WGS sequence"/>
</dbReference>
<comment type="subcellular location">
    <subcellularLocation>
        <location evidence="1">Membrane</location>
        <topology evidence="1">Single-pass membrane protein</topology>
    </subcellularLocation>
</comment>
<dbReference type="GO" id="GO:0016020">
    <property type="term" value="C:membrane"/>
    <property type="evidence" value="ECO:0007669"/>
    <property type="project" value="UniProtKB-SubCell"/>
</dbReference>
<evidence type="ECO:0000256" key="5">
    <source>
        <dbReference type="SAM" id="MobiDB-lite"/>
    </source>
</evidence>
<evidence type="ECO:0000313" key="8">
    <source>
        <dbReference type="EMBL" id="RVX68508.1"/>
    </source>
</evidence>
<feature type="compositionally biased region" description="Polar residues" evidence="5">
    <location>
        <begin position="165"/>
        <end position="176"/>
    </location>
</feature>
<proteinExistence type="predicted"/>
<dbReference type="PANTHER" id="PTHR15549:SF26">
    <property type="entry name" value="AXIAL BUDDING PATTERN PROTEIN 2-RELATED"/>
    <property type="match status" value="1"/>
</dbReference>
<dbReference type="PROSITE" id="PS51257">
    <property type="entry name" value="PROKAR_LIPOPROTEIN"/>
    <property type="match status" value="1"/>
</dbReference>
<organism evidence="8 9">
    <name type="scientific">Exophiala mesophila</name>
    <name type="common">Black yeast-like fungus</name>
    <dbReference type="NCBI Taxonomy" id="212818"/>
    <lineage>
        <taxon>Eukaryota</taxon>
        <taxon>Fungi</taxon>
        <taxon>Dikarya</taxon>
        <taxon>Ascomycota</taxon>
        <taxon>Pezizomycotina</taxon>
        <taxon>Eurotiomycetes</taxon>
        <taxon>Chaetothyriomycetidae</taxon>
        <taxon>Chaetothyriales</taxon>
        <taxon>Herpotrichiellaceae</taxon>
        <taxon>Exophiala</taxon>
    </lineage>
</organism>
<feature type="region of interest" description="Disordered" evidence="5">
    <location>
        <begin position="126"/>
        <end position="188"/>
    </location>
</feature>
<protein>
    <recommendedName>
        <fullName evidence="10">Mid2 domain-containing protein</fullName>
    </recommendedName>
</protein>
<feature type="signal peptide" evidence="7">
    <location>
        <begin position="1"/>
        <end position="22"/>
    </location>
</feature>
<evidence type="ECO:0000256" key="1">
    <source>
        <dbReference type="ARBA" id="ARBA00004167"/>
    </source>
</evidence>
<feature type="region of interest" description="Disordered" evidence="5">
    <location>
        <begin position="239"/>
        <end position="273"/>
    </location>
</feature>
<dbReference type="GO" id="GO:0071944">
    <property type="term" value="C:cell periphery"/>
    <property type="evidence" value="ECO:0007669"/>
    <property type="project" value="UniProtKB-ARBA"/>
</dbReference>
<evidence type="ECO:0000256" key="3">
    <source>
        <dbReference type="ARBA" id="ARBA00022989"/>
    </source>
</evidence>
<feature type="compositionally biased region" description="Low complexity" evidence="5">
    <location>
        <begin position="126"/>
        <end position="156"/>
    </location>
</feature>
<keyword evidence="3 6" id="KW-1133">Transmembrane helix</keyword>
<evidence type="ECO:0000256" key="2">
    <source>
        <dbReference type="ARBA" id="ARBA00022692"/>
    </source>
</evidence>
<evidence type="ECO:0000256" key="6">
    <source>
        <dbReference type="SAM" id="Phobius"/>
    </source>
</evidence>
<comment type="caution">
    <text evidence="8">The sequence shown here is derived from an EMBL/GenBank/DDBJ whole genome shotgun (WGS) entry which is preliminary data.</text>
</comment>
<dbReference type="PANTHER" id="PTHR15549">
    <property type="entry name" value="PAIRED IMMUNOGLOBULIN-LIKE TYPE 2 RECEPTOR"/>
    <property type="match status" value="1"/>
</dbReference>
<evidence type="ECO:0000256" key="7">
    <source>
        <dbReference type="SAM" id="SignalP"/>
    </source>
</evidence>
<dbReference type="InterPro" id="IPR051694">
    <property type="entry name" value="Immunoregulatory_rcpt-like"/>
</dbReference>
<sequence>MRRLLSLASSLLVALLSCTAVAQDQRSCYYPDGSLALKDTPCTSDTSTTCCGQGFACLENGICQVTTLAQAFDPNLNPSINYYRGSCTDQSWSSPECPQFCIGSQYAMNGDPLAFTTIGVPVITSGSSTSTSTSRAAASSSSTPPTEPTSLPTSQTASRAAPPASDSTVSSLTSFTDPPDDSRPAESGLSTGAKIGIGVGVPAGVLAVLIVGFLYYRITRQRQEIESLKVMQQPQDQVQAKQWSMDSSTWSSSLPRYHQRYPDAYNSPRELES</sequence>
<keyword evidence="7" id="KW-0732">Signal</keyword>
<feature type="chain" id="PRO_5018988820" description="Mid2 domain-containing protein" evidence="7">
    <location>
        <begin position="23"/>
        <end position="273"/>
    </location>
</feature>
<evidence type="ECO:0008006" key="10">
    <source>
        <dbReference type="Google" id="ProtNLM"/>
    </source>
</evidence>
<dbReference type="EMBL" id="NAJM01000037">
    <property type="protein sequence ID" value="RVX68508.1"/>
    <property type="molecule type" value="Genomic_DNA"/>
</dbReference>
<dbReference type="OrthoDB" id="4158266at2759"/>
<keyword evidence="2 6" id="KW-0812">Transmembrane</keyword>
<dbReference type="AlphaFoldDB" id="A0A438MXT1"/>
<evidence type="ECO:0000313" key="9">
    <source>
        <dbReference type="Proteomes" id="UP000288859"/>
    </source>
</evidence>
<gene>
    <name evidence="8" type="ORF">B0A52_07932</name>
</gene>
<name>A0A438MXT1_EXOME</name>
<feature type="compositionally biased region" description="Low complexity" evidence="5">
    <location>
        <begin position="244"/>
        <end position="253"/>
    </location>
</feature>
<feature type="transmembrane region" description="Helical" evidence="6">
    <location>
        <begin position="195"/>
        <end position="216"/>
    </location>
</feature>